<protein>
    <recommendedName>
        <fullName evidence="5">Progesterone-induced-blocking factor 1</fullName>
    </recommendedName>
</protein>
<feature type="region of interest" description="Disordered" evidence="2">
    <location>
        <begin position="1"/>
        <end position="22"/>
    </location>
</feature>
<feature type="coiled-coil region" evidence="1">
    <location>
        <begin position="345"/>
        <end position="424"/>
    </location>
</feature>
<dbReference type="InterPro" id="IPR026205">
    <property type="entry name" value="PIBF1"/>
</dbReference>
<reference evidence="3" key="1">
    <citation type="journal article" date="2023" name="Mol. Biol. Evol.">
        <title>Third-Generation Sequencing Reveals the Adaptive Role of the Epigenome in Three Deep-Sea Polychaetes.</title>
        <authorList>
            <person name="Perez M."/>
            <person name="Aroh O."/>
            <person name="Sun Y."/>
            <person name="Lan Y."/>
            <person name="Juniper S.K."/>
            <person name="Young C.R."/>
            <person name="Angers B."/>
            <person name="Qian P.Y."/>
        </authorList>
    </citation>
    <scope>NUCLEOTIDE SEQUENCE</scope>
    <source>
        <strain evidence="3">R07B-5</strain>
    </source>
</reference>
<dbReference type="GO" id="GO:0005815">
    <property type="term" value="C:microtubule organizing center"/>
    <property type="evidence" value="ECO:0007669"/>
    <property type="project" value="TreeGrafter"/>
</dbReference>
<keyword evidence="1" id="KW-0175">Coiled coil</keyword>
<evidence type="ECO:0000313" key="3">
    <source>
        <dbReference type="EMBL" id="KAK2160090.1"/>
    </source>
</evidence>
<sequence length="791" mass="92599">MAKRDLSKTFQDMESEDLSLETTVPTDLSLTLSPDELSDHTHNHSRRRTHNKYLLERKQLAHDLQVVKIELSQKSLMIDNLKADHMQKVDDLEEKLSDALHQKNLLQTKLESQLKIEQEEARRQQYQIQQELSAILKRQQQLERTNERLQEKAIDIRRSLQDLELSEGRYHQLKAHNEAELTLKDIVAVKLYEAVLPWKHENREMKTRVRSLGDELHKCCTELQNCKDALEEEKRVHANLQIQHQKLALAYADTKSQVQNDNYKMENYDRVKRRHDDLEQELADLNKQHSYLVAAHESAINERDATRAELSAAKQTTLLLQQDKEFFSKQASDLQNRLLHSDDRLTQVTENLERTKQAREELYDKYIASRDQYRAEYEAKLRDELEQIRHRTNTEIDRLKHACHETYERENRSLREARDMALAERDRALATEQDHSTKYEQLMHEYRRLQTSNDCRLGELQSDVKLKAFEQERTSMMYEDTTRALKESQLNSEKLQKKLEVLTKEYYSLQMSLERQVSELESALTERTQKLESYERLENELDAVIMQAAEVEDEADAERVLFSYGYGANVPTTSKRRLKQSVDLARRVLQLERANTSLRKEVENERAQLKEYTEKLRSSEDLLSQSHQPYHYLVDTIRGKDEQLRREKSRTESLEDKLQRLQAEFDDLTRSRNTMAADLERLLNHSEELAFMKDAVRKLGAGPKTNSKRAALESKAALVQSLLAKRGHKSVTMQPSRDVPVKLTPDSGDMPDTMPPPTVFTAPEHADWYKQLKHKQHGKVKSTGLHPCMST</sequence>
<dbReference type="EMBL" id="JAODUO010001669">
    <property type="protein sequence ID" value="KAK2160090.1"/>
    <property type="molecule type" value="Genomic_DNA"/>
</dbReference>
<dbReference type="PANTHER" id="PTHR18950">
    <property type="entry name" value="PROGESTERONE-INDUCED BLOCKING FACTOR 1"/>
    <property type="match status" value="1"/>
</dbReference>
<comment type="caution">
    <text evidence="3">The sequence shown here is derived from an EMBL/GenBank/DDBJ whole genome shotgun (WGS) entry which is preliminary data.</text>
</comment>
<dbReference type="Proteomes" id="UP001209878">
    <property type="component" value="Unassembled WGS sequence"/>
</dbReference>
<feature type="coiled-coil region" evidence="1">
    <location>
        <begin position="478"/>
        <end position="554"/>
    </location>
</feature>
<dbReference type="AlphaFoldDB" id="A0AAD9N7V3"/>
<evidence type="ECO:0000256" key="1">
    <source>
        <dbReference type="SAM" id="Coils"/>
    </source>
</evidence>
<evidence type="ECO:0008006" key="5">
    <source>
        <dbReference type="Google" id="ProtNLM"/>
    </source>
</evidence>
<name>A0AAD9N7V3_RIDPI</name>
<keyword evidence="4" id="KW-1185">Reference proteome</keyword>
<gene>
    <name evidence="3" type="ORF">NP493_1670g00014</name>
</gene>
<feature type="region of interest" description="Disordered" evidence="2">
    <location>
        <begin position="727"/>
        <end position="752"/>
    </location>
</feature>
<dbReference type="PANTHER" id="PTHR18950:SF0">
    <property type="entry name" value="PROGESTERONE IMMUNOMODULATORY BINDING FACTOR 1"/>
    <property type="match status" value="1"/>
</dbReference>
<organism evidence="3 4">
    <name type="scientific">Ridgeia piscesae</name>
    <name type="common">Tubeworm</name>
    <dbReference type="NCBI Taxonomy" id="27915"/>
    <lineage>
        <taxon>Eukaryota</taxon>
        <taxon>Metazoa</taxon>
        <taxon>Spiralia</taxon>
        <taxon>Lophotrochozoa</taxon>
        <taxon>Annelida</taxon>
        <taxon>Polychaeta</taxon>
        <taxon>Sedentaria</taxon>
        <taxon>Canalipalpata</taxon>
        <taxon>Sabellida</taxon>
        <taxon>Siboglinidae</taxon>
        <taxon>Ridgeia</taxon>
    </lineage>
</organism>
<proteinExistence type="predicted"/>
<accession>A0AAD9N7V3</accession>
<feature type="coiled-coil region" evidence="1">
    <location>
        <begin position="82"/>
        <end position="166"/>
    </location>
</feature>
<feature type="coiled-coil region" evidence="1">
    <location>
        <begin position="588"/>
        <end position="678"/>
    </location>
</feature>
<evidence type="ECO:0000256" key="2">
    <source>
        <dbReference type="SAM" id="MobiDB-lite"/>
    </source>
</evidence>
<dbReference type="GO" id="GO:0060271">
    <property type="term" value="P:cilium assembly"/>
    <property type="evidence" value="ECO:0007669"/>
    <property type="project" value="TreeGrafter"/>
</dbReference>
<evidence type="ECO:0000313" key="4">
    <source>
        <dbReference type="Proteomes" id="UP001209878"/>
    </source>
</evidence>
<feature type="coiled-coil region" evidence="1">
    <location>
        <begin position="268"/>
        <end position="316"/>
    </location>
</feature>